<dbReference type="AlphaFoldDB" id="A0A7W8D148"/>
<evidence type="ECO:0000313" key="2">
    <source>
        <dbReference type="EMBL" id="MBB5184069.1"/>
    </source>
</evidence>
<name>A0A7W8D148_9FIRM</name>
<feature type="transmembrane region" description="Helical" evidence="1">
    <location>
        <begin position="73"/>
        <end position="91"/>
    </location>
</feature>
<accession>A0A7W8D148</accession>
<keyword evidence="1" id="KW-0812">Transmembrane</keyword>
<dbReference type="EMBL" id="JACHHD010000001">
    <property type="protein sequence ID" value="MBB5184069.1"/>
    <property type="molecule type" value="Genomic_DNA"/>
</dbReference>
<sequence>MSTKAIINLLFVFRAVGWFLILYSAFVSIKLIRYHPIRYKPLFLILVNLVYLALFIIFFNYDFGNPPQSIPGWFVGLFICDVLIAVVVTILRKKYPYPEDEE</sequence>
<dbReference type="Proteomes" id="UP000775500">
    <property type="component" value="Unassembled WGS sequence"/>
</dbReference>
<gene>
    <name evidence="3" type="ORF">H5982_05390</name>
    <name evidence="2" type="ORF">HNQ43_000102</name>
</gene>
<keyword evidence="1" id="KW-1133">Transmembrane helix</keyword>
<keyword evidence="5" id="KW-1185">Reference proteome</keyword>
<protein>
    <submittedName>
        <fullName evidence="2">Uncharacterized protein</fullName>
    </submittedName>
</protein>
<evidence type="ECO:0000256" key="1">
    <source>
        <dbReference type="SAM" id="Phobius"/>
    </source>
</evidence>
<keyword evidence="1" id="KW-0472">Membrane</keyword>
<reference evidence="2 4" key="1">
    <citation type="submission" date="2020-08" db="EMBL/GenBank/DDBJ databases">
        <title>Genomic Encyclopedia of Type Strains, Phase IV (KMG-IV): sequencing the most valuable type-strain genomes for metagenomic binning, comparative biology and taxonomic classification.</title>
        <authorList>
            <person name="Goeker M."/>
        </authorList>
    </citation>
    <scope>NUCLEOTIDE SEQUENCE [LARGE SCALE GENOMIC DNA]</scope>
    <source>
        <strain evidence="2 4">DSM 26963</strain>
    </source>
</reference>
<comment type="caution">
    <text evidence="2">The sequence shown here is derived from an EMBL/GenBank/DDBJ whole genome shotgun (WGS) entry which is preliminary data.</text>
</comment>
<evidence type="ECO:0000313" key="3">
    <source>
        <dbReference type="EMBL" id="MBM6831541.1"/>
    </source>
</evidence>
<reference evidence="3 5" key="3">
    <citation type="journal article" date="2021" name="Sci. Rep.">
        <title>The distribution of antibiotic resistance genes in chicken gut microbiota commensals.</title>
        <authorList>
            <person name="Juricova H."/>
            <person name="Matiasovicova J."/>
            <person name="Kubasova T."/>
            <person name="Cejkova D."/>
            <person name="Rychlik I."/>
        </authorList>
    </citation>
    <scope>NUCLEOTIDE SEQUENCE [LARGE SCALE GENOMIC DNA]</scope>
    <source>
        <strain evidence="3 5">An423</strain>
    </source>
</reference>
<proteinExistence type="predicted"/>
<dbReference type="EMBL" id="JACJLU010000005">
    <property type="protein sequence ID" value="MBM6831541.1"/>
    <property type="molecule type" value="Genomic_DNA"/>
</dbReference>
<organism evidence="2 4">
    <name type="scientific">Faecalicoccus acidiformans</name>
    <dbReference type="NCBI Taxonomy" id="915173"/>
    <lineage>
        <taxon>Bacteria</taxon>
        <taxon>Bacillati</taxon>
        <taxon>Bacillota</taxon>
        <taxon>Erysipelotrichia</taxon>
        <taxon>Erysipelotrichales</taxon>
        <taxon>Erysipelotrichaceae</taxon>
        <taxon>Faecalicoccus</taxon>
    </lineage>
</organism>
<evidence type="ECO:0000313" key="5">
    <source>
        <dbReference type="Proteomes" id="UP000775500"/>
    </source>
</evidence>
<dbReference type="RefSeq" id="WP_183373778.1">
    <property type="nucleotide sequence ID" value="NZ_CALVCN010000022.1"/>
</dbReference>
<feature type="transmembrane region" description="Helical" evidence="1">
    <location>
        <begin position="6"/>
        <end position="29"/>
    </location>
</feature>
<dbReference type="Proteomes" id="UP000521313">
    <property type="component" value="Unassembled WGS sequence"/>
</dbReference>
<evidence type="ECO:0000313" key="4">
    <source>
        <dbReference type="Proteomes" id="UP000521313"/>
    </source>
</evidence>
<reference evidence="3" key="2">
    <citation type="submission" date="2020-08" db="EMBL/GenBank/DDBJ databases">
        <authorList>
            <person name="Cejkova D."/>
            <person name="Kubasova T."/>
            <person name="Jahodarova E."/>
            <person name="Rychlik I."/>
        </authorList>
    </citation>
    <scope>NUCLEOTIDE SEQUENCE</scope>
    <source>
        <strain evidence="3">An423</strain>
    </source>
</reference>
<feature type="transmembrane region" description="Helical" evidence="1">
    <location>
        <begin position="41"/>
        <end position="61"/>
    </location>
</feature>